<dbReference type="AlphaFoldDB" id="A0AAF0WVV2"/>
<feature type="region of interest" description="Disordered" evidence="1">
    <location>
        <begin position="185"/>
        <end position="205"/>
    </location>
</feature>
<dbReference type="EMBL" id="CP093346">
    <property type="protein sequence ID" value="WOG95125.1"/>
    <property type="molecule type" value="Genomic_DNA"/>
</dbReference>
<keyword evidence="3" id="KW-1185">Reference proteome</keyword>
<accession>A0AAF0WVV2</accession>
<evidence type="ECO:0000313" key="3">
    <source>
        <dbReference type="Proteomes" id="UP000077755"/>
    </source>
</evidence>
<reference evidence="2" key="2">
    <citation type="submission" date="2022-03" db="EMBL/GenBank/DDBJ databases">
        <title>Draft title - Genomic analysis of global carrot germplasm unveils the trajectory of domestication and the origin of high carotenoid orange carrot.</title>
        <authorList>
            <person name="Iorizzo M."/>
            <person name="Ellison S."/>
            <person name="Senalik D."/>
            <person name="Macko-Podgorni A."/>
            <person name="Grzebelus D."/>
            <person name="Bostan H."/>
            <person name="Rolling W."/>
            <person name="Curaba J."/>
            <person name="Simon P."/>
        </authorList>
    </citation>
    <scope>NUCLEOTIDE SEQUENCE</scope>
    <source>
        <tissue evidence="2">Leaf</tissue>
    </source>
</reference>
<organism evidence="2 3">
    <name type="scientific">Daucus carota subsp. sativus</name>
    <name type="common">Carrot</name>
    <dbReference type="NCBI Taxonomy" id="79200"/>
    <lineage>
        <taxon>Eukaryota</taxon>
        <taxon>Viridiplantae</taxon>
        <taxon>Streptophyta</taxon>
        <taxon>Embryophyta</taxon>
        <taxon>Tracheophyta</taxon>
        <taxon>Spermatophyta</taxon>
        <taxon>Magnoliopsida</taxon>
        <taxon>eudicotyledons</taxon>
        <taxon>Gunneridae</taxon>
        <taxon>Pentapetalae</taxon>
        <taxon>asterids</taxon>
        <taxon>campanulids</taxon>
        <taxon>Apiales</taxon>
        <taxon>Apiaceae</taxon>
        <taxon>Apioideae</taxon>
        <taxon>Scandiceae</taxon>
        <taxon>Daucinae</taxon>
        <taxon>Daucus</taxon>
        <taxon>Daucus sect. Daucus</taxon>
    </lineage>
</organism>
<protein>
    <submittedName>
        <fullName evidence="2">Uncharacterized protein</fullName>
    </submittedName>
</protein>
<proteinExistence type="predicted"/>
<name>A0AAF0WVV2_DAUCS</name>
<dbReference type="Proteomes" id="UP000077755">
    <property type="component" value="Chromosome 4"/>
</dbReference>
<evidence type="ECO:0000256" key="1">
    <source>
        <dbReference type="SAM" id="MobiDB-lite"/>
    </source>
</evidence>
<gene>
    <name evidence="2" type="ORF">DCAR_0414427</name>
</gene>
<evidence type="ECO:0000313" key="2">
    <source>
        <dbReference type="EMBL" id="WOG95125.1"/>
    </source>
</evidence>
<reference evidence="2" key="1">
    <citation type="journal article" date="2016" name="Nat. Genet.">
        <title>A high-quality carrot genome assembly provides new insights into carotenoid accumulation and asterid genome evolution.</title>
        <authorList>
            <person name="Iorizzo M."/>
            <person name="Ellison S."/>
            <person name="Senalik D."/>
            <person name="Zeng P."/>
            <person name="Satapoomin P."/>
            <person name="Huang J."/>
            <person name="Bowman M."/>
            <person name="Iovene M."/>
            <person name="Sanseverino W."/>
            <person name="Cavagnaro P."/>
            <person name="Yildiz M."/>
            <person name="Macko-Podgorni A."/>
            <person name="Moranska E."/>
            <person name="Grzebelus E."/>
            <person name="Grzebelus D."/>
            <person name="Ashrafi H."/>
            <person name="Zheng Z."/>
            <person name="Cheng S."/>
            <person name="Spooner D."/>
            <person name="Van Deynze A."/>
            <person name="Simon P."/>
        </authorList>
    </citation>
    <scope>NUCLEOTIDE SEQUENCE</scope>
    <source>
        <tissue evidence="2">Leaf</tissue>
    </source>
</reference>
<sequence length="258" mass="29325">MRLENRPDDIPLETLKMLLDYWNDESIQKKVPSECEPCDAKIFIDTWKRDAKREYKISTEKIEKKIETITTRLSTGDAASDELGAKHGPNWLKGRCVKPANMSNSNAPTEAYVKDLTTKIKEGFAAELEEKVKQVESEFQDKVKQVEAGVDQKVQQNLAFVFKKLAQANPDIKIDIQEVCTTVGSDNDDGTPMTRGYNDSMRGPGISAKSTVDEYDWDTIEKNTFAGKEWNTTGMHQNQNTSIVKEWNKPDKVCFLYE</sequence>